<evidence type="ECO:0000259" key="6">
    <source>
        <dbReference type="Pfam" id="PF00460"/>
    </source>
</evidence>
<protein>
    <recommendedName>
        <fullName evidence="3 5">Flagellar hook protein FlgE</fullName>
    </recommendedName>
</protein>
<dbReference type="OrthoDB" id="8578401at2"/>
<dbReference type="Pfam" id="PF07559">
    <property type="entry name" value="FlgE_D2"/>
    <property type="match status" value="1"/>
</dbReference>
<evidence type="ECO:0000259" key="8">
    <source>
        <dbReference type="Pfam" id="PF07559"/>
    </source>
</evidence>
<evidence type="ECO:0000256" key="2">
    <source>
        <dbReference type="ARBA" id="ARBA00009677"/>
    </source>
</evidence>
<dbReference type="InterPro" id="IPR010930">
    <property type="entry name" value="Flg_bb/hook_C_dom"/>
</dbReference>
<dbReference type="PANTHER" id="PTHR30435:SF1">
    <property type="entry name" value="FLAGELLAR HOOK PROTEIN FLGE"/>
    <property type="match status" value="1"/>
</dbReference>
<dbReference type="InterPro" id="IPR020013">
    <property type="entry name" value="Flagellar_FlgE/F/G"/>
</dbReference>
<evidence type="ECO:0000313" key="11">
    <source>
        <dbReference type="Proteomes" id="UP000248259"/>
    </source>
</evidence>
<dbReference type="Pfam" id="PF00460">
    <property type="entry name" value="Flg_bb_rod"/>
    <property type="match status" value="1"/>
</dbReference>
<evidence type="ECO:0000256" key="4">
    <source>
        <dbReference type="ARBA" id="ARBA00023143"/>
    </source>
</evidence>
<dbReference type="GO" id="GO:0009424">
    <property type="term" value="C:bacterial-type flagellum hook"/>
    <property type="evidence" value="ECO:0007669"/>
    <property type="project" value="TreeGrafter"/>
</dbReference>
<dbReference type="InterPro" id="IPR001444">
    <property type="entry name" value="Flag_bb_rod_N"/>
</dbReference>
<dbReference type="NCBIfam" id="TIGR03506">
    <property type="entry name" value="FlgEFG_subfam"/>
    <property type="match status" value="1"/>
</dbReference>
<dbReference type="GO" id="GO:0009425">
    <property type="term" value="C:bacterial-type flagellum basal body"/>
    <property type="evidence" value="ECO:0007669"/>
    <property type="project" value="UniProtKB-SubCell"/>
</dbReference>
<feature type="domain" description="Flagellar basal-body/hook protein C-terminal" evidence="7">
    <location>
        <begin position="381"/>
        <end position="424"/>
    </location>
</feature>
<organism evidence="10 11">
    <name type="scientific">Parazoarcus communis SWub3 = DSM 12120</name>
    <dbReference type="NCBI Taxonomy" id="1121029"/>
    <lineage>
        <taxon>Bacteria</taxon>
        <taxon>Pseudomonadati</taxon>
        <taxon>Pseudomonadota</taxon>
        <taxon>Betaproteobacteria</taxon>
        <taxon>Rhodocyclales</taxon>
        <taxon>Zoogloeaceae</taxon>
        <taxon>Parazoarcus</taxon>
    </lineage>
</organism>
<dbReference type="GO" id="GO:0071978">
    <property type="term" value="P:bacterial-type flagellum-dependent swarming motility"/>
    <property type="evidence" value="ECO:0007669"/>
    <property type="project" value="TreeGrafter"/>
</dbReference>
<feature type="domain" description="Flagellar basal body rod protein N-terminal" evidence="6">
    <location>
        <begin position="6"/>
        <end position="33"/>
    </location>
</feature>
<dbReference type="InterPro" id="IPR037058">
    <property type="entry name" value="Falgellar_hook_FlgE_sf"/>
</dbReference>
<dbReference type="SUPFAM" id="SSF117143">
    <property type="entry name" value="Flagellar hook protein flgE"/>
    <property type="match status" value="1"/>
</dbReference>
<gene>
    <name evidence="10" type="ORF">DNK49_08020</name>
</gene>
<comment type="caution">
    <text evidence="10">The sequence shown here is derived from an EMBL/GenBank/DDBJ whole genome shotgun (WGS) entry which is preliminary data.</text>
</comment>
<keyword evidence="10" id="KW-0969">Cilium</keyword>
<dbReference type="RefSeq" id="WP_110523815.1">
    <property type="nucleotide sequence ID" value="NZ_QKOE01000004.1"/>
</dbReference>
<comment type="function">
    <text evidence="5">A flexible structure which links the flagellar filament to the drive apparatus in the basal body.</text>
</comment>
<keyword evidence="4 5" id="KW-0975">Bacterial flagellum</keyword>
<dbReference type="Gene3D" id="2.60.98.20">
    <property type="entry name" value="Flagellar hook protein FlgE"/>
    <property type="match status" value="1"/>
</dbReference>
<dbReference type="EMBL" id="QKOE01000004">
    <property type="protein sequence ID" value="PZA17171.1"/>
    <property type="molecule type" value="Genomic_DNA"/>
</dbReference>
<dbReference type="PANTHER" id="PTHR30435">
    <property type="entry name" value="FLAGELLAR PROTEIN"/>
    <property type="match status" value="1"/>
</dbReference>
<evidence type="ECO:0000256" key="1">
    <source>
        <dbReference type="ARBA" id="ARBA00004117"/>
    </source>
</evidence>
<evidence type="ECO:0000259" key="9">
    <source>
        <dbReference type="Pfam" id="PF22692"/>
    </source>
</evidence>
<evidence type="ECO:0000259" key="7">
    <source>
        <dbReference type="Pfam" id="PF06429"/>
    </source>
</evidence>
<name>A0A323UY88_9RHOO</name>
<dbReference type="NCBIfam" id="NF004238">
    <property type="entry name" value="PRK05682.1-1"/>
    <property type="match status" value="1"/>
</dbReference>
<dbReference type="InterPro" id="IPR037925">
    <property type="entry name" value="FlgE/F/G-like"/>
</dbReference>
<dbReference type="Pfam" id="PF06429">
    <property type="entry name" value="Flg_bbr_C"/>
    <property type="match status" value="1"/>
</dbReference>
<sequence>MAFQQGLSGLASSSKALDVISNNVANASTAGFKQSSVVFADVYASALTGAVSTIQIGIGSTVNAVRQAFTQGNITTTNNPLDMALNGNGFFVIARNDGTTAYSRNGQFDVDNQGYIITPLNERLVGYQRDEATGLIPASGGSIGPLLIPQNEIQPRATTDVEIAGANLNADDVNPANRVPPGPGTFSQTDPDSYNATTSIDVFDSLGQKHALSLYWVRTTATANNEWTVYASLDGDPATQLIDSATNAPGTLQFSNLGLLSSGTSNFTFERTLTTGAADLSMNIDLDKMTQFGSPFSVTDVSQDGFTSGQIAGIAISQAGIIQGRYTNGQTQDLGQVALVTFRSPNGLTSLGNNLWAASPDSGPAVLGRPGTGLNGVISAGQIEESNVDLTQELVQMIIQQRNYQANAQSIRTQDQILQTLVNLR</sequence>
<evidence type="ECO:0000256" key="5">
    <source>
        <dbReference type="RuleBase" id="RU362116"/>
    </source>
</evidence>
<keyword evidence="10" id="KW-0282">Flagellum</keyword>
<dbReference type="InterPro" id="IPR011491">
    <property type="entry name" value="FlgE_D2"/>
</dbReference>
<evidence type="ECO:0000256" key="3">
    <source>
        <dbReference type="ARBA" id="ARBA00019015"/>
    </source>
</evidence>
<dbReference type="InterPro" id="IPR019776">
    <property type="entry name" value="Flagellar_basal_body_rod_CS"/>
</dbReference>
<dbReference type="AlphaFoldDB" id="A0A323UY88"/>
<dbReference type="Pfam" id="PF22692">
    <property type="entry name" value="LlgE_F_G_D1"/>
    <property type="match status" value="1"/>
</dbReference>
<accession>A0A323UY88</accession>
<reference evidence="10 11" key="1">
    <citation type="submission" date="2018-06" db="EMBL/GenBank/DDBJ databases">
        <title>Azoarcus communis strain SWub3 genome.</title>
        <authorList>
            <person name="Zorraquino Salvo V."/>
            <person name="Toubiana D."/>
            <person name="Blumwald E."/>
        </authorList>
    </citation>
    <scope>NUCLEOTIDE SEQUENCE [LARGE SCALE GENOMIC DNA]</scope>
    <source>
        <strain evidence="10 11">SWub3</strain>
    </source>
</reference>
<comment type="similarity">
    <text evidence="2 5">Belongs to the flagella basal body rod proteins family.</text>
</comment>
<feature type="domain" description="Flagellar hook protein FlgE D2" evidence="8">
    <location>
        <begin position="167"/>
        <end position="306"/>
    </location>
</feature>
<comment type="subcellular location">
    <subcellularLocation>
        <location evidence="1 5">Bacterial flagellum basal body</location>
    </subcellularLocation>
</comment>
<proteinExistence type="inferred from homology"/>
<evidence type="ECO:0000313" key="10">
    <source>
        <dbReference type="EMBL" id="PZA17171.1"/>
    </source>
</evidence>
<dbReference type="InterPro" id="IPR053967">
    <property type="entry name" value="LlgE_F_G-like_D1"/>
</dbReference>
<keyword evidence="10" id="KW-0966">Cell projection</keyword>
<dbReference type="GO" id="GO:0005829">
    <property type="term" value="C:cytosol"/>
    <property type="evidence" value="ECO:0007669"/>
    <property type="project" value="TreeGrafter"/>
</dbReference>
<keyword evidence="11" id="KW-1185">Reference proteome</keyword>
<feature type="domain" description="Flagellar hook protein FlgE/F/G-like D1" evidence="9">
    <location>
        <begin position="84"/>
        <end position="126"/>
    </location>
</feature>
<dbReference type="PROSITE" id="PS00588">
    <property type="entry name" value="FLAGELLA_BB_ROD"/>
    <property type="match status" value="1"/>
</dbReference>
<dbReference type="Proteomes" id="UP000248259">
    <property type="component" value="Unassembled WGS sequence"/>
</dbReference>